<evidence type="ECO:0000313" key="2">
    <source>
        <dbReference type="Proteomes" id="UP000017831"/>
    </source>
</evidence>
<dbReference type="EMBL" id="AQHY01000037">
    <property type="protein sequence ID" value="EOA53173.1"/>
    <property type="molecule type" value="Genomic_DNA"/>
</dbReference>
<dbReference type="RefSeq" id="WP_005943071.1">
    <property type="nucleotide sequence ID" value="NZ_KB890390.1"/>
</dbReference>
<dbReference type="GeneID" id="60063950"/>
<gene>
    <name evidence="1" type="ORF">HMPREF1534_03118</name>
</gene>
<name>U6RDA5_9BACT</name>
<dbReference type="Proteomes" id="UP000017831">
    <property type="component" value="Unassembled WGS sequence"/>
</dbReference>
<dbReference type="STRING" id="1121098.HMPREF1534_03118"/>
<keyword evidence="2" id="KW-1185">Reference proteome</keyword>
<dbReference type="InterPro" id="IPR026408">
    <property type="entry name" value="GG_sam_targ_CFB"/>
</dbReference>
<dbReference type="HOGENOM" id="CLU_191245_0_0_10"/>
<comment type="caution">
    <text evidence="1">The sequence shown here is derived from an EMBL/GenBank/DDBJ whole genome shotgun (WGS) entry which is preliminary data.</text>
</comment>
<dbReference type="AlphaFoldDB" id="U6RDA5"/>
<protein>
    <recommendedName>
        <fullName evidence="3">Natural product</fullName>
    </recommendedName>
</protein>
<evidence type="ECO:0008006" key="3">
    <source>
        <dbReference type="Google" id="ProtNLM"/>
    </source>
</evidence>
<proteinExistence type="predicted"/>
<organism evidence="1 2">
    <name type="scientific">Phocaeicola massiliensis B84634 = Timone 84634 = DSM 17679 = JCM 13223</name>
    <dbReference type="NCBI Taxonomy" id="1121098"/>
    <lineage>
        <taxon>Bacteria</taxon>
        <taxon>Pseudomonadati</taxon>
        <taxon>Bacteroidota</taxon>
        <taxon>Bacteroidia</taxon>
        <taxon>Bacteroidales</taxon>
        <taxon>Bacteroidaceae</taxon>
        <taxon>Phocaeicola</taxon>
    </lineage>
</organism>
<accession>U6RDA5</accession>
<dbReference type="NCBIfam" id="TIGR04149">
    <property type="entry name" value="GG_sam_targ_CFB"/>
    <property type="match status" value="1"/>
</dbReference>
<evidence type="ECO:0000313" key="1">
    <source>
        <dbReference type="EMBL" id="EOA53173.1"/>
    </source>
</evidence>
<reference evidence="1 2" key="1">
    <citation type="submission" date="2013-04" db="EMBL/GenBank/DDBJ databases">
        <title>The Genome Sequence of Bacteroides massiliensis DSM 17679.</title>
        <authorList>
            <consortium name="The Broad Institute Genomics Platform"/>
            <person name="Earl A."/>
            <person name="Ward D."/>
            <person name="Feldgarden M."/>
            <person name="Gevers D."/>
            <person name="Martens E."/>
            <person name="Fenner L."/>
            <person name="Roux V."/>
            <person name="Mallet M.N."/>
            <person name="Raoult D."/>
            <person name="Walker B."/>
            <person name="Young S."/>
            <person name="Zeng Q."/>
            <person name="Gargeya S."/>
            <person name="Fitzgerald M."/>
            <person name="Haas B."/>
            <person name="Abouelleil A."/>
            <person name="Allen A.W."/>
            <person name="Alvarado L."/>
            <person name="Arachchi H.M."/>
            <person name="Berlin A.M."/>
            <person name="Chapman S.B."/>
            <person name="Gainer-Dewar J."/>
            <person name="Goldberg J."/>
            <person name="Griggs A."/>
            <person name="Gujja S."/>
            <person name="Hansen M."/>
            <person name="Howarth C."/>
            <person name="Imamovic A."/>
            <person name="Ireland A."/>
            <person name="Larimer J."/>
            <person name="McCowan C."/>
            <person name="Murphy C."/>
            <person name="Pearson M."/>
            <person name="Poon T.W."/>
            <person name="Priest M."/>
            <person name="Roberts A."/>
            <person name="Saif S."/>
            <person name="Shea T."/>
            <person name="Sisk P."/>
            <person name="Sykes S."/>
            <person name="Wortman J."/>
            <person name="Nusbaum C."/>
            <person name="Birren B."/>
        </authorList>
    </citation>
    <scope>NUCLEOTIDE SEQUENCE [LARGE SCALE GENOMIC DNA]</scope>
    <source>
        <strain evidence="2">B84634 / Timone 84634 / DSM 17679 / JCM 13223</strain>
    </source>
</reference>
<sequence length="83" mass="8753">MKKLRKLSLQQLDKVELGKRQEGLLLGGMIGECRCGSCSTNGGTPSQASNRTANQALGYTSTGDNPNLQCVCMPGVSVALYFG</sequence>